<name>A0A2T0SP47_9PSEU</name>
<feature type="binding site" evidence="14">
    <location>
        <position position="200"/>
    </location>
    <ligand>
        <name>molybdate</name>
        <dbReference type="ChEBI" id="CHEBI:36264"/>
    </ligand>
</feature>
<dbReference type="InterPro" id="IPR005950">
    <property type="entry name" value="ModA"/>
</dbReference>
<dbReference type="Gene3D" id="3.40.190.10">
    <property type="entry name" value="Periplasmic binding protein-like II"/>
    <property type="match status" value="2"/>
</dbReference>
<accession>A0A2T0SP47</accession>
<protein>
    <recommendedName>
        <fullName evidence="12">Molybdate-binding protein ModA</fullName>
    </recommendedName>
    <alternativeName>
        <fullName evidence="13">Molybdate/tungstate-binding protein ModA</fullName>
    </alternativeName>
</protein>
<comment type="function">
    <text evidence="10">Involved in the transport of molybdenum into the cell. Part of the binding-protein-dependent transport system ModABCD.</text>
</comment>
<dbReference type="Pfam" id="PF13531">
    <property type="entry name" value="SBP_bac_11"/>
    <property type="match status" value="1"/>
</dbReference>
<dbReference type="InterPro" id="IPR050682">
    <property type="entry name" value="ModA/WtpA"/>
</dbReference>
<evidence type="ECO:0000313" key="16">
    <source>
        <dbReference type="EMBL" id="PRY35177.1"/>
    </source>
</evidence>
<evidence type="ECO:0000256" key="1">
    <source>
        <dbReference type="ARBA" id="ARBA00004193"/>
    </source>
</evidence>
<evidence type="ECO:0000256" key="14">
    <source>
        <dbReference type="PIRSR" id="PIRSR004846-1"/>
    </source>
</evidence>
<evidence type="ECO:0000256" key="5">
    <source>
        <dbReference type="ARBA" id="ARBA00022505"/>
    </source>
</evidence>
<dbReference type="EMBL" id="PVTF01000014">
    <property type="protein sequence ID" value="PRY35177.1"/>
    <property type="molecule type" value="Genomic_DNA"/>
</dbReference>
<evidence type="ECO:0000256" key="12">
    <source>
        <dbReference type="ARBA" id="ARBA00073171"/>
    </source>
</evidence>
<evidence type="ECO:0000256" key="4">
    <source>
        <dbReference type="ARBA" id="ARBA00022475"/>
    </source>
</evidence>
<dbReference type="PROSITE" id="PS51257">
    <property type="entry name" value="PROKAR_LIPOPROTEIN"/>
    <property type="match status" value="1"/>
</dbReference>
<sequence>MLCRTGVAALALLALAGCSAQDTASTTEPSATSASSAPAVTGAVTVFAAASLTESFTQLGKDFEAANPGVKVTFNFAGSSALAQQINSGAPADVFASAAPTNMKQVSDAGGITGDATTFVKNKLEIAVPKGNPAKVAGLADFGKADLKIALCAEQVPCGAAAKKVFETAGITAAPDTLEQDVKAVLTKVKLGEVDAALVYKTDVKAAGADVEGIEFPESDKAVNDYPIAPLAKAPNAAAAKAFVDFVLSGKGTAVLTAAGFAAP</sequence>
<evidence type="ECO:0000256" key="11">
    <source>
        <dbReference type="ARBA" id="ARBA00062515"/>
    </source>
</evidence>
<dbReference type="GO" id="GO:0015689">
    <property type="term" value="P:molybdate ion transport"/>
    <property type="evidence" value="ECO:0007669"/>
    <property type="project" value="InterPro"/>
</dbReference>
<evidence type="ECO:0000256" key="15">
    <source>
        <dbReference type="SAM" id="SignalP"/>
    </source>
</evidence>
<comment type="similarity">
    <text evidence="2">Belongs to the bacterial solute-binding protein ModA family.</text>
</comment>
<organism evidence="16 17">
    <name type="scientific">Umezawaea tangerina</name>
    <dbReference type="NCBI Taxonomy" id="84725"/>
    <lineage>
        <taxon>Bacteria</taxon>
        <taxon>Bacillati</taxon>
        <taxon>Actinomycetota</taxon>
        <taxon>Actinomycetes</taxon>
        <taxon>Pseudonocardiales</taxon>
        <taxon>Pseudonocardiaceae</taxon>
        <taxon>Umezawaea</taxon>
    </lineage>
</organism>
<reference evidence="16 17" key="1">
    <citation type="submission" date="2018-03" db="EMBL/GenBank/DDBJ databases">
        <title>Genomic Encyclopedia of Archaeal and Bacterial Type Strains, Phase II (KMG-II): from individual species to whole genera.</title>
        <authorList>
            <person name="Goeker M."/>
        </authorList>
    </citation>
    <scope>NUCLEOTIDE SEQUENCE [LARGE SCALE GENOMIC DNA]</scope>
    <source>
        <strain evidence="16 17">DSM 44720</strain>
    </source>
</reference>
<dbReference type="GO" id="GO:0005886">
    <property type="term" value="C:plasma membrane"/>
    <property type="evidence" value="ECO:0007669"/>
    <property type="project" value="UniProtKB-SubCell"/>
</dbReference>
<dbReference type="AlphaFoldDB" id="A0A2T0SP47"/>
<dbReference type="NCBIfam" id="TIGR01256">
    <property type="entry name" value="modA"/>
    <property type="match status" value="1"/>
</dbReference>
<feature type="binding site" evidence="14">
    <location>
        <position position="79"/>
    </location>
    <ligand>
        <name>molybdate</name>
        <dbReference type="ChEBI" id="CHEBI:36264"/>
    </ligand>
</feature>
<dbReference type="SUPFAM" id="SSF53850">
    <property type="entry name" value="Periplasmic binding protein-like II"/>
    <property type="match status" value="1"/>
</dbReference>
<evidence type="ECO:0000256" key="3">
    <source>
        <dbReference type="ARBA" id="ARBA00022448"/>
    </source>
</evidence>
<comment type="subunit">
    <text evidence="11">The complex is composed of two ATP-binding proteins (ModC), two transmembrane proteins (ModB) and a solute-binding protein (ModA).</text>
</comment>
<feature type="signal peptide" evidence="15">
    <location>
        <begin position="1"/>
        <end position="24"/>
    </location>
</feature>
<evidence type="ECO:0000256" key="2">
    <source>
        <dbReference type="ARBA" id="ARBA00009175"/>
    </source>
</evidence>
<dbReference type="RefSeq" id="WP_106193629.1">
    <property type="nucleotide sequence ID" value="NZ_PVTF01000014.1"/>
</dbReference>
<feature type="binding site" evidence="14">
    <location>
        <position position="182"/>
    </location>
    <ligand>
        <name>molybdate</name>
        <dbReference type="ChEBI" id="CHEBI:36264"/>
    </ligand>
</feature>
<evidence type="ECO:0000256" key="9">
    <source>
        <dbReference type="ARBA" id="ARBA00023245"/>
    </source>
</evidence>
<dbReference type="GO" id="GO:0030973">
    <property type="term" value="F:molybdate ion binding"/>
    <property type="evidence" value="ECO:0007669"/>
    <property type="project" value="TreeGrafter"/>
</dbReference>
<keyword evidence="6 14" id="KW-0479">Metal-binding</keyword>
<comment type="caution">
    <text evidence="16">The sequence shown here is derived from an EMBL/GenBank/DDBJ whole genome shotgun (WGS) entry which is preliminary data.</text>
</comment>
<dbReference type="GO" id="GO:0046872">
    <property type="term" value="F:metal ion binding"/>
    <property type="evidence" value="ECO:0007669"/>
    <property type="project" value="UniProtKB-KW"/>
</dbReference>
<keyword evidence="7 15" id="KW-0732">Signal</keyword>
<feature type="chain" id="PRO_5038574441" description="Molybdate-binding protein ModA" evidence="15">
    <location>
        <begin position="25"/>
        <end position="264"/>
    </location>
</feature>
<dbReference type="PANTHER" id="PTHR30632:SF0">
    <property type="entry name" value="SULFATE-BINDING PROTEIN"/>
    <property type="match status" value="1"/>
</dbReference>
<proteinExistence type="inferred from homology"/>
<dbReference type="PANTHER" id="PTHR30632">
    <property type="entry name" value="MOLYBDATE-BINDING PERIPLASMIC PROTEIN"/>
    <property type="match status" value="1"/>
</dbReference>
<comment type="subcellular location">
    <subcellularLocation>
        <location evidence="1">Cell membrane</location>
        <topology evidence="1">Lipid-anchor</topology>
    </subcellularLocation>
</comment>
<keyword evidence="5 14" id="KW-0500">Molybdenum</keyword>
<keyword evidence="8" id="KW-0472">Membrane</keyword>
<dbReference type="OrthoDB" id="9785015at2"/>
<keyword evidence="4" id="KW-1003">Cell membrane</keyword>
<keyword evidence="9" id="KW-0826">Tungsten</keyword>
<evidence type="ECO:0000256" key="13">
    <source>
        <dbReference type="ARBA" id="ARBA00078141"/>
    </source>
</evidence>
<evidence type="ECO:0000256" key="8">
    <source>
        <dbReference type="ARBA" id="ARBA00023136"/>
    </source>
</evidence>
<evidence type="ECO:0000256" key="6">
    <source>
        <dbReference type="ARBA" id="ARBA00022723"/>
    </source>
</evidence>
<dbReference type="PIRSF" id="PIRSF004846">
    <property type="entry name" value="ModA"/>
    <property type="match status" value="1"/>
</dbReference>
<dbReference type="FunFam" id="3.40.190.10:FF:000030">
    <property type="entry name" value="Molybdate ABC transporter substrate-binding protein"/>
    <property type="match status" value="1"/>
</dbReference>
<gene>
    <name evidence="16" type="ORF">CLV43_11495</name>
</gene>
<evidence type="ECO:0000256" key="10">
    <source>
        <dbReference type="ARBA" id="ARBA00056002"/>
    </source>
</evidence>
<feature type="binding site" evidence="14">
    <location>
        <position position="51"/>
    </location>
    <ligand>
        <name>molybdate</name>
        <dbReference type="ChEBI" id="CHEBI:36264"/>
    </ligand>
</feature>
<keyword evidence="3" id="KW-0813">Transport</keyword>
<keyword evidence="17" id="KW-1185">Reference proteome</keyword>
<evidence type="ECO:0000256" key="7">
    <source>
        <dbReference type="ARBA" id="ARBA00022729"/>
    </source>
</evidence>
<evidence type="ECO:0000313" key="17">
    <source>
        <dbReference type="Proteomes" id="UP000239494"/>
    </source>
</evidence>
<dbReference type="Proteomes" id="UP000239494">
    <property type="component" value="Unassembled WGS sequence"/>
</dbReference>